<evidence type="ECO:0000256" key="6">
    <source>
        <dbReference type="ARBA" id="ARBA00023136"/>
    </source>
</evidence>
<accession>A0A9D7TB78</accession>
<feature type="transmembrane region" description="Helical" evidence="7">
    <location>
        <begin position="277"/>
        <end position="302"/>
    </location>
</feature>
<feature type="transmembrane region" description="Helical" evidence="7">
    <location>
        <begin position="335"/>
        <end position="358"/>
    </location>
</feature>
<dbReference type="AlphaFoldDB" id="A0A9D7TB78"/>
<evidence type="ECO:0000256" key="2">
    <source>
        <dbReference type="ARBA" id="ARBA00022448"/>
    </source>
</evidence>
<dbReference type="PANTHER" id="PTHR42718:SF46">
    <property type="entry name" value="BLR6921 PROTEIN"/>
    <property type="match status" value="1"/>
</dbReference>
<dbReference type="Proteomes" id="UP000886632">
    <property type="component" value="Unassembled WGS sequence"/>
</dbReference>
<dbReference type="GO" id="GO:0005886">
    <property type="term" value="C:plasma membrane"/>
    <property type="evidence" value="ECO:0007669"/>
    <property type="project" value="UniProtKB-SubCell"/>
</dbReference>
<evidence type="ECO:0000256" key="5">
    <source>
        <dbReference type="ARBA" id="ARBA00022989"/>
    </source>
</evidence>
<gene>
    <name evidence="9" type="ORF">IPP00_12190</name>
</gene>
<keyword evidence="4 7" id="KW-0812">Transmembrane</keyword>
<dbReference type="CDD" id="cd06174">
    <property type="entry name" value="MFS"/>
    <property type="match status" value="1"/>
</dbReference>
<feature type="transmembrane region" description="Helical" evidence="7">
    <location>
        <begin position="190"/>
        <end position="208"/>
    </location>
</feature>
<name>A0A9D7TB78_9MICO</name>
<evidence type="ECO:0000259" key="8">
    <source>
        <dbReference type="PROSITE" id="PS50850"/>
    </source>
</evidence>
<keyword evidence="6 7" id="KW-0472">Membrane</keyword>
<dbReference type="EMBL" id="JADKGK010000021">
    <property type="protein sequence ID" value="MBL0004705.1"/>
    <property type="molecule type" value="Genomic_DNA"/>
</dbReference>
<dbReference type="Pfam" id="PF07690">
    <property type="entry name" value="MFS_1"/>
    <property type="match status" value="1"/>
</dbReference>
<dbReference type="SUPFAM" id="SSF103473">
    <property type="entry name" value="MFS general substrate transporter"/>
    <property type="match status" value="1"/>
</dbReference>
<comment type="subcellular location">
    <subcellularLocation>
        <location evidence="1">Cell membrane</location>
        <topology evidence="1">Multi-pass membrane protein</topology>
    </subcellularLocation>
</comment>
<evidence type="ECO:0000256" key="1">
    <source>
        <dbReference type="ARBA" id="ARBA00004651"/>
    </source>
</evidence>
<feature type="transmembrane region" description="Helical" evidence="7">
    <location>
        <begin position="72"/>
        <end position="92"/>
    </location>
</feature>
<evidence type="ECO:0000313" key="9">
    <source>
        <dbReference type="EMBL" id="MBL0004705.1"/>
    </source>
</evidence>
<keyword evidence="2" id="KW-0813">Transport</keyword>
<feature type="transmembrane region" description="Helical" evidence="7">
    <location>
        <begin position="160"/>
        <end position="178"/>
    </location>
</feature>
<dbReference type="GO" id="GO:0022857">
    <property type="term" value="F:transmembrane transporter activity"/>
    <property type="evidence" value="ECO:0007669"/>
    <property type="project" value="InterPro"/>
</dbReference>
<evidence type="ECO:0000256" key="4">
    <source>
        <dbReference type="ARBA" id="ARBA00022692"/>
    </source>
</evidence>
<feature type="domain" description="Major facilitator superfamily (MFS) profile" evidence="8">
    <location>
        <begin position="36"/>
        <end position="427"/>
    </location>
</feature>
<feature type="transmembrane region" description="Helical" evidence="7">
    <location>
        <begin position="379"/>
        <end position="399"/>
    </location>
</feature>
<organism evidence="9 10">
    <name type="scientific">Candidatus Phosphoribacter hodrii</name>
    <dbReference type="NCBI Taxonomy" id="2953743"/>
    <lineage>
        <taxon>Bacteria</taxon>
        <taxon>Bacillati</taxon>
        <taxon>Actinomycetota</taxon>
        <taxon>Actinomycetes</taxon>
        <taxon>Micrococcales</taxon>
        <taxon>Dermatophilaceae</taxon>
        <taxon>Candidatus Phosphoribacter</taxon>
    </lineage>
</organism>
<feature type="transmembrane region" description="Helical" evidence="7">
    <location>
        <begin position="405"/>
        <end position="426"/>
    </location>
</feature>
<feature type="transmembrane region" description="Helical" evidence="7">
    <location>
        <begin position="127"/>
        <end position="148"/>
    </location>
</feature>
<evidence type="ECO:0000256" key="7">
    <source>
        <dbReference type="SAM" id="Phobius"/>
    </source>
</evidence>
<keyword evidence="5 7" id="KW-1133">Transmembrane helix</keyword>
<feature type="transmembrane region" description="Helical" evidence="7">
    <location>
        <begin position="244"/>
        <end position="265"/>
    </location>
</feature>
<feature type="transmembrane region" description="Helical" evidence="7">
    <location>
        <begin position="34"/>
        <end position="52"/>
    </location>
</feature>
<evidence type="ECO:0000313" key="10">
    <source>
        <dbReference type="Proteomes" id="UP000886632"/>
    </source>
</evidence>
<dbReference type="PROSITE" id="PS50850">
    <property type="entry name" value="MFS"/>
    <property type="match status" value="1"/>
</dbReference>
<keyword evidence="3" id="KW-1003">Cell membrane</keyword>
<dbReference type="InterPro" id="IPR011701">
    <property type="entry name" value="MFS"/>
</dbReference>
<dbReference type="Gene3D" id="1.20.1250.20">
    <property type="entry name" value="MFS general substrate transporter like domains"/>
    <property type="match status" value="1"/>
</dbReference>
<dbReference type="InterPro" id="IPR036259">
    <property type="entry name" value="MFS_trans_sf"/>
</dbReference>
<evidence type="ECO:0000256" key="3">
    <source>
        <dbReference type="ARBA" id="ARBA00022475"/>
    </source>
</evidence>
<feature type="transmembrane region" description="Helical" evidence="7">
    <location>
        <begin position="104"/>
        <end position="121"/>
    </location>
</feature>
<feature type="transmembrane region" description="Helical" evidence="7">
    <location>
        <begin position="309"/>
        <end position="329"/>
    </location>
</feature>
<reference evidence="9" key="1">
    <citation type="submission" date="2020-10" db="EMBL/GenBank/DDBJ databases">
        <title>Connecting structure to function with the recovery of over 1000 high-quality activated sludge metagenome-assembled genomes encoding full-length rRNA genes using long-read sequencing.</title>
        <authorList>
            <person name="Singleton C.M."/>
            <person name="Petriglieri F."/>
            <person name="Kristensen J.M."/>
            <person name="Kirkegaard R.H."/>
            <person name="Michaelsen T.Y."/>
            <person name="Andersen M.H."/>
            <person name="Karst S.M."/>
            <person name="Dueholm M.S."/>
            <person name="Nielsen P.H."/>
            <person name="Albertsen M."/>
        </authorList>
    </citation>
    <scope>NUCLEOTIDE SEQUENCE</scope>
    <source>
        <strain evidence="9">Ribe_18-Q3-R11-54_MAXAC.001</strain>
    </source>
</reference>
<proteinExistence type="predicted"/>
<comment type="caution">
    <text evidence="9">The sequence shown here is derived from an EMBL/GenBank/DDBJ whole genome shotgun (WGS) entry which is preliminary data.</text>
</comment>
<protein>
    <submittedName>
        <fullName evidence="9">MFS transporter</fullName>
    </submittedName>
</protein>
<sequence>MSVDRWCPCGPIRRRPQRVSRPGRLPRVTRRRGIPPSWVVLAAGVATALHLGKLPPAVPVLQAELGMTLVQAGFMLALIQLAGMFLGLAFGIGADGIGLRRSMVIGLSILSVAGVASGFSHHVGGLLVLRAVEGFGFLLATVPAPGLLRRIVRPDQTTRVLGVWGAYVPFGTALGMLVGPRVLAAFTWPIWWWLVAAGTAVMAAAVWVRVPADPPRSASGSSSVAGPAVPWRERASLTVRSPGPWLGALTFGVYGAQWMAVIGFLPTLYAASGWRGALGATLTATVAAVNVVGNVSAGVLLHHGWRAEVVVGVGFAGQVIGAFLAFATLTESQPVVRFAGALIFSTVGGLVPGGIFALAPTLAPGESTISTTVGWIQQWSSAGQVAGPPVVAWIATALGGWQWTWAFSLACCVAGALLAARMGAFVRARLSR</sequence>
<dbReference type="InterPro" id="IPR020846">
    <property type="entry name" value="MFS_dom"/>
</dbReference>
<dbReference type="PANTHER" id="PTHR42718">
    <property type="entry name" value="MAJOR FACILITATOR SUPERFAMILY MULTIDRUG TRANSPORTER MFSC"/>
    <property type="match status" value="1"/>
</dbReference>